<accession>A0A2W5FAA5</accession>
<reference evidence="1 2" key="1">
    <citation type="submission" date="2017-08" db="EMBL/GenBank/DDBJ databases">
        <title>Infants hospitalized years apart are colonized by the same room-sourced microbial strains.</title>
        <authorList>
            <person name="Brooks B."/>
            <person name="Olm M.R."/>
            <person name="Firek B.A."/>
            <person name="Baker R."/>
            <person name="Thomas B.C."/>
            <person name="Morowitz M.J."/>
            <person name="Banfield J.F."/>
        </authorList>
    </citation>
    <scope>NUCLEOTIDE SEQUENCE [LARGE SCALE GENOMIC DNA]</scope>
    <source>
        <strain evidence="1">S2_009_000_R2_73</strain>
    </source>
</reference>
<gene>
    <name evidence="1" type="ORF">DI595_05030</name>
</gene>
<evidence type="ECO:0000313" key="1">
    <source>
        <dbReference type="EMBL" id="PZP53031.1"/>
    </source>
</evidence>
<dbReference type="EMBL" id="QFOL01000030">
    <property type="protein sequence ID" value="PZP53031.1"/>
    <property type="molecule type" value="Genomic_DNA"/>
</dbReference>
<proteinExistence type="predicted"/>
<evidence type="ECO:0000313" key="2">
    <source>
        <dbReference type="Proteomes" id="UP000249769"/>
    </source>
</evidence>
<name>A0A2W5FAA5_9HYPH</name>
<dbReference type="AlphaFoldDB" id="A0A2W5FAA5"/>
<dbReference type="Proteomes" id="UP000249769">
    <property type="component" value="Unassembled WGS sequence"/>
</dbReference>
<organism evidence="1 2">
    <name type="scientific">Agrobacterium fabrum</name>
    <dbReference type="NCBI Taxonomy" id="1176649"/>
    <lineage>
        <taxon>Bacteria</taxon>
        <taxon>Pseudomonadati</taxon>
        <taxon>Pseudomonadota</taxon>
        <taxon>Alphaproteobacteria</taxon>
        <taxon>Hyphomicrobiales</taxon>
        <taxon>Rhizobiaceae</taxon>
        <taxon>Rhizobium/Agrobacterium group</taxon>
        <taxon>Agrobacterium</taxon>
        <taxon>Agrobacterium tumefaciens complex</taxon>
    </lineage>
</organism>
<sequence>MIDFDGDLPPNFHPAATRASVFCAKMTWCEQPVETSDVQPEMAVAICLFSDGAAGMTKIEEQALVQRLVAHGQLKDSTKPFGIGLLGAM</sequence>
<protein>
    <submittedName>
        <fullName evidence="1">Uncharacterized protein</fullName>
    </submittedName>
</protein>
<comment type="caution">
    <text evidence="1">The sequence shown here is derived from an EMBL/GenBank/DDBJ whole genome shotgun (WGS) entry which is preliminary data.</text>
</comment>